<dbReference type="EMBL" id="BMHV01000004">
    <property type="protein sequence ID" value="GGF55675.1"/>
    <property type="molecule type" value="Genomic_DNA"/>
</dbReference>
<dbReference type="PANTHER" id="PTHR12126">
    <property type="entry name" value="NADH-UBIQUINONE OXIDOREDUCTASE 39 KDA SUBUNIT-RELATED"/>
    <property type="match status" value="1"/>
</dbReference>
<feature type="domain" description="NAD-dependent epimerase/dehydratase" evidence="1">
    <location>
        <begin position="7"/>
        <end position="235"/>
    </location>
</feature>
<dbReference type="GO" id="GO:0044877">
    <property type="term" value="F:protein-containing complex binding"/>
    <property type="evidence" value="ECO:0007669"/>
    <property type="project" value="TreeGrafter"/>
</dbReference>
<gene>
    <name evidence="2" type="ORF">GCM10011332_06350</name>
</gene>
<dbReference type="InterPro" id="IPR036291">
    <property type="entry name" value="NAD(P)-bd_dom_sf"/>
</dbReference>
<dbReference type="SUPFAM" id="SSF51735">
    <property type="entry name" value="NAD(P)-binding Rossmann-fold domains"/>
    <property type="match status" value="1"/>
</dbReference>
<proteinExistence type="predicted"/>
<protein>
    <submittedName>
        <fullName evidence="2">3-beta-hydroxy-Delta(5)-steroid dehydrogenase</fullName>
    </submittedName>
</protein>
<organism evidence="2 3">
    <name type="scientific">Terasakiella brassicae</name>
    <dbReference type="NCBI Taxonomy" id="1634917"/>
    <lineage>
        <taxon>Bacteria</taxon>
        <taxon>Pseudomonadati</taxon>
        <taxon>Pseudomonadota</taxon>
        <taxon>Alphaproteobacteria</taxon>
        <taxon>Rhodospirillales</taxon>
        <taxon>Terasakiellaceae</taxon>
        <taxon>Terasakiella</taxon>
    </lineage>
</organism>
<keyword evidence="3" id="KW-1185">Reference proteome</keyword>
<comment type="caution">
    <text evidence="2">The sequence shown here is derived from an EMBL/GenBank/DDBJ whole genome shotgun (WGS) entry which is preliminary data.</text>
</comment>
<evidence type="ECO:0000313" key="2">
    <source>
        <dbReference type="EMBL" id="GGF55675.1"/>
    </source>
</evidence>
<sequence length="338" mass="36160">MGRRIATVFGGSGFLGRHIVKRLASQGYTVRIAVRDVEAAMHLKPNGNPGQIILQACNVRNPEMVANSVQGADVVINLVGLLSQWGKQTFDAVHVEGAGNIAKACSDAGVANLIHVSAIGADENGEAQYARTKAAGEKAVLAAYPNATILRPSVVFGPGDGFFNKFASIMRFTPALPVIGAPMFPKVSFKNGELDINLYGDGGAKLQPVYVGDVAQAAINAIDNADAKGKTYELGGPEVMTFMGIMKRILKHTGRKRYLAPVSYPFAKILGGIIGFFPKPLLTGDQVTMLETDNVVSEGALTLKDLGVEPTLADAILPTYLFRFKELKNQPRHVERRV</sequence>
<dbReference type="PANTHER" id="PTHR12126:SF11">
    <property type="entry name" value="NADH DEHYDROGENASE [UBIQUINONE] 1 ALPHA SUBCOMPLEX SUBUNIT 9, MITOCHONDRIAL"/>
    <property type="match status" value="1"/>
</dbReference>
<dbReference type="RefSeq" id="WP_188661536.1">
    <property type="nucleotide sequence ID" value="NZ_BMHV01000004.1"/>
</dbReference>
<dbReference type="CDD" id="cd05271">
    <property type="entry name" value="NDUFA9_like_SDR_a"/>
    <property type="match status" value="1"/>
</dbReference>
<dbReference type="InterPro" id="IPR051207">
    <property type="entry name" value="ComplexI_NDUFA9_subunit"/>
</dbReference>
<dbReference type="Pfam" id="PF01370">
    <property type="entry name" value="Epimerase"/>
    <property type="match status" value="1"/>
</dbReference>
<dbReference type="Proteomes" id="UP000632498">
    <property type="component" value="Unassembled WGS sequence"/>
</dbReference>
<evidence type="ECO:0000313" key="3">
    <source>
        <dbReference type="Proteomes" id="UP000632498"/>
    </source>
</evidence>
<evidence type="ECO:0000259" key="1">
    <source>
        <dbReference type="Pfam" id="PF01370"/>
    </source>
</evidence>
<name>A0A917BT08_9PROT</name>
<dbReference type="InterPro" id="IPR001509">
    <property type="entry name" value="Epimerase_deHydtase"/>
</dbReference>
<accession>A0A917BT08</accession>
<reference evidence="2" key="2">
    <citation type="submission" date="2020-09" db="EMBL/GenBank/DDBJ databases">
        <authorList>
            <person name="Sun Q."/>
            <person name="Zhou Y."/>
        </authorList>
    </citation>
    <scope>NUCLEOTIDE SEQUENCE</scope>
    <source>
        <strain evidence="2">CGMCC 1.15254</strain>
    </source>
</reference>
<reference evidence="2" key="1">
    <citation type="journal article" date="2014" name="Int. J. Syst. Evol. Microbiol.">
        <title>Complete genome sequence of Corynebacterium casei LMG S-19264T (=DSM 44701T), isolated from a smear-ripened cheese.</title>
        <authorList>
            <consortium name="US DOE Joint Genome Institute (JGI-PGF)"/>
            <person name="Walter F."/>
            <person name="Albersmeier A."/>
            <person name="Kalinowski J."/>
            <person name="Ruckert C."/>
        </authorList>
    </citation>
    <scope>NUCLEOTIDE SEQUENCE</scope>
    <source>
        <strain evidence="2">CGMCC 1.15254</strain>
    </source>
</reference>
<dbReference type="Gene3D" id="3.40.50.720">
    <property type="entry name" value="NAD(P)-binding Rossmann-like Domain"/>
    <property type="match status" value="1"/>
</dbReference>
<dbReference type="AlphaFoldDB" id="A0A917BT08"/>